<keyword evidence="4" id="KW-0560">Oxidoreductase</keyword>
<evidence type="ECO:0000256" key="6">
    <source>
        <dbReference type="ARBA" id="ARBA00023033"/>
    </source>
</evidence>
<proteinExistence type="inferred from homology"/>
<gene>
    <name evidence="7" type="ORF">EV420DRAFT_1483353</name>
</gene>
<dbReference type="GO" id="GO:0005506">
    <property type="term" value="F:iron ion binding"/>
    <property type="evidence" value="ECO:0007669"/>
    <property type="project" value="InterPro"/>
</dbReference>
<keyword evidence="3" id="KW-0479">Metal-binding</keyword>
<evidence type="ECO:0000256" key="5">
    <source>
        <dbReference type="ARBA" id="ARBA00023004"/>
    </source>
</evidence>
<keyword evidence="5" id="KW-0408">Iron</keyword>
<keyword evidence="8" id="KW-1185">Reference proteome</keyword>
<dbReference type="GO" id="GO:0016705">
    <property type="term" value="F:oxidoreductase activity, acting on paired donors, with incorporation or reduction of molecular oxygen"/>
    <property type="evidence" value="ECO:0007669"/>
    <property type="project" value="InterPro"/>
</dbReference>
<reference evidence="7" key="1">
    <citation type="submission" date="2023-06" db="EMBL/GenBank/DDBJ databases">
        <authorList>
            <consortium name="Lawrence Berkeley National Laboratory"/>
            <person name="Ahrendt S."/>
            <person name="Sahu N."/>
            <person name="Indic B."/>
            <person name="Wong-Bajracharya J."/>
            <person name="Merenyi Z."/>
            <person name="Ke H.-M."/>
            <person name="Monk M."/>
            <person name="Kocsube S."/>
            <person name="Drula E."/>
            <person name="Lipzen A."/>
            <person name="Balint B."/>
            <person name="Henrissat B."/>
            <person name="Andreopoulos B."/>
            <person name="Martin F.M."/>
            <person name="Harder C.B."/>
            <person name="Rigling D."/>
            <person name="Ford K.L."/>
            <person name="Foster G.D."/>
            <person name="Pangilinan J."/>
            <person name="Papanicolaou A."/>
            <person name="Barry K."/>
            <person name="LaButti K."/>
            <person name="Viragh M."/>
            <person name="Koriabine M."/>
            <person name="Yan M."/>
            <person name="Riley R."/>
            <person name="Champramary S."/>
            <person name="Plett K.L."/>
            <person name="Tsai I.J."/>
            <person name="Slot J."/>
            <person name="Sipos G."/>
            <person name="Plett J."/>
            <person name="Nagy L.G."/>
            <person name="Grigoriev I.V."/>
        </authorList>
    </citation>
    <scope>NUCLEOTIDE SEQUENCE</scope>
    <source>
        <strain evidence="7">CCBAS 213</strain>
    </source>
</reference>
<evidence type="ECO:0000256" key="1">
    <source>
        <dbReference type="ARBA" id="ARBA00001971"/>
    </source>
</evidence>
<dbReference type="InterPro" id="IPR001128">
    <property type="entry name" value="Cyt_P450"/>
</dbReference>
<dbReference type="RefSeq" id="XP_060326656.1">
    <property type="nucleotide sequence ID" value="XM_060469969.1"/>
</dbReference>
<dbReference type="PANTHER" id="PTHR46206:SF6">
    <property type="entry name" value="CYTOCHROME P450 MONOOXYGENASE AN1598-RELATED"/>
    <property type="match status" value="1"/>
</dbReference>
<dbReference type="GeneID" id="85353517"/>
<accession>A0AA39JU41</accession>
<dbReference type="AlphaFoldDB" id="A0AA39JU41"/>
<dbReference type="SUPFAM" id="SSF48264">
    <property type="entry name" value="Cytochrome P450"/>
    <property type="match status" value="1"/>
</dbReference>
<evidence type="ECO:0000256" key="2">
    <source>
        <dbReference type="ARBA" id="ARBA00010617"/>
    </source>
</evidence>
<name>A0AA39JU41_ARMTA</name>
<dbReference type="Gene3D" id="1.10.630.10">
    <property type="entry name" value="Cytochrome P450"/>
    <property type="match status" value="1"/>
</dbReference>
<organism evidence="7 8">
    <name type="scientific">Armillaria tabescens</name>
    <name type="common">Ringless honey mushroom</name>
    <name type="synonym">Agaricus tabescens</name>
    <dbReference type="NCBI Taxonomy" id="1929756"/>
    <lineage>
        <taxon>Eukaryota</taxon>
        <taxon>Fungi</taxon>
        <taxon>Dikarya</taxon>
        <taxon>Basidiomycota</taxon>
        <taxon>Agaricomycotina</taxon>
        <taxon>Agaricomycetes</taxon>
        <taxon>Agaricomycetidae</taxon>
        <taxon>Agaricales</taxon>
        <taxon>Marasmiineae</taxon>
        <taxon>Physalacriaceae</taxon>
        <taxon>Desarmillaria</taxon>
    </lineage>
</organism>
<dbReference type="PANTHER" id="PTHR46206">
    <property type="entry name" value="CYTOCHROME P450"/>
    <property type="match status" value="1"/>
</dbReference>
<dbReference type="Proteomes" id="UP001175211">
    <property type="component" value="Unassembled WGS sequence"/>
</dbReference>
<dbReference type="CDD" id="cd11041">
    <property type="entry name" value="CYP503A1-like"/>
    <property type="match status" value="1"/>
</dbReference>
<dbReference type="Pfam" id="PF00067">
    <property type="entry name" value="p450"/>
    <property type="match status" value="1"/>
</dbReference>
<comment type="caution">
    <text evidence="7">The sequence shown here is derived from an EMBL/GenBank/DDBJ whole genome shotgun (WGS) entry which is preliminary data.</text>
</comment>
<comment type="similarity">
    <text evidence="2">Belongs to the cytochrome P450 family.</text>
</comment>
<keyword evidence="6" id="KW-0503">Monooxygenase</keyword>
<evidence type="ECO:0000256" key="4">
    <source>
        <dbReference type="ARBA" id="ARBA00023002"/>
    </source>
</evidence>
<dbReference type="InterPro" id="IPR036396">
    <property type="entry name" value="Cyt_P450_sf"/>
</dbReference>
<protein>
    <submittedName>
        <fullName evidence="7">Cytochrome P450</fullName>
    </submittedName>
</protein>
<comment type="cofactor">
    <cofactor evidence="1">
        <name>heme</name>
        <dbReference type="ChEBI" id="CHEBI:30413"/>
    </cofactor>
</comment>
<dbReference type="EMBL" id="JAUEPS010000040">
    <property type="protein sequence ID" value="KAK0448941.1"/>
    <property type="molecule type" value="Genomic_DNA"/>
</dbReference>
<evidence type="ECO:0000313" key="8">
    <source>
        <dbReference type="Proteomes" id="UP001175211"/>
    </source>
</evidence>
<dbReference type="GO" id="GO:0004497">
    <property type="term" value="F:monooxygenase activity"/>
    <property type="evidence" value="ECO:0007669"/>
    <property type="project" value="InterPro"/>
</dbReference>
<dbReference type="GO" id="GO:0020037">
    <property type="term" value="F:heme binding"/>
    <property type="evidence" value="ECO:0007669"/>
    <property type="project" value="InterPro"/>
</dbReference>
<evidence type="ECO:0000256" key="3">
    <source>
        <dbReference type="ARBA" id="ARBA00022723"/>
    </source>
</evidence>
<sequence length="554" mass="62847">MAFEEYIDIAQQMDNTTLLRSLAIATALFLPFQLRKALIIRAKLKAIPTVGSSGIIMSWIDTFKFVHHAKEIIEEGHRMYGGSTFKVPLLDKWVVVVSGPDKINDIRKSSREHLSSLEVNIDALQTDYTIDRSLTSGKTEILHVSGIPHERNLCRAIANGGWVSRVKRDQHRKNYEVRFNFRSNSDGSEFGMIGSLAFLTVVLELCSILMILDVYPIIYTYNSATVVVAADYGGLQRATETRDEIEAAFKGNIPMTEDWIEVPAYQKILQIVCRTTNRMFVGLPLCRNSDYLELNINFTINVFICAQIINLFPTLMKPIVGSIITPRRRAIAKTEKFLAETIQERRTVRSLSARMLLTNVAAIHTTSNTFTSALYALAAHPEYVEMLRTEVETVIKEEGKTKAAMGKMNQLDSFLKESQRLYGDIGVFAMRRLAKKDFVFSDGIVIPAGCQVAVDSMSTHFGEENYEHPLEFKPWRFSEKRKREGDAIRHQMALISYVLMNYDVKMDKVPPTKWVSSEQFPSQSSKVLFRKRVIIALVDAMSLGRKQTKSLKDE</sequence>
<evidence type="ECO:0000313" key="7">
    <source>
        <dbReference type="EMBL" id="KAK0448941.1"/>
    </source>
</evidence>